<dbReference type="OrthoDB" id="27095at2759"/>
<evidence type="ECO:0000259" key="8">
    <source>
        <dbReference type="Pfam" id="PF09430"/>
    </source>
</evidence>
<dbReference type="Proteomes" id="UP000275385">
    <property type="component" value="Unassembled WGS sequence"/>
</dbReference>
<comment type="subcellular location">
    <subcellularLocation>
        <location evidence="1">Membrane</location>
        <topology evidence="1">Single-pass membrane protein</topology>
    </subcellularLocation>
</comment>
<evidence type="ECO:0000256" key="1">
    <source>
        <dbReference type="ARBA" id="ARBA00004167"/>
    </source>
</evidence>
<dbReference type="InterPro" id="IPR019008">
    <property type="entry name" value="Beta_sandwich_EMC7"/>
</dbReference>
<feature type="chain" id="PRO_5019068021" description="ER membrane protein complex subunit 7 beta-sandwich domain-containing protein" evidence="7">
    <location>
        <begin position="24"/>
        <end position="234"/>
    </location>
</feature>
<feature type="domain" description="ER membrane protein complex subunit 7 beta-sandwich" evidence="8">
    <location>
        <begin position="32"/>
        <end position="151"/>
    </location>
</feature>
<evidence type="ECO:0000313" key="9">
    <source>
        <dbReference type="EMBL" id="RKU39954.1"/>
    </source>
</evidence>
<dbReference type="STRING" id="177199.A0A420XWA4"/>
<dbReference type="GO" id="GO:0072546">
    <property type="term" value="C:EMC complex"/>
    <property type="evidence" value="ECO:0007669"/>
    <property type="project" value="TreeGrafter"/>
</dbReference>
<keyword evidence="2 6" id="KW-0812">Transmembrane</keyword>
<comment type="caution">
    <text evidence="9">The sequence shown here is derived from an EMBL/GenBank/DDBJ whole genome shotgun (WGS) entry which is preliminary data.</text>
</comment>
<evidence type="ECO:0000256" key="3">
    <source>
        <dbReference type="ARBA" id="ARBA00022729"/>
    </source>
</evidence>
<dbReference type="PANTHER" id="PTHR13605">
    <property type="entry name" value="ER MEMBRANE PROTEIN COMPLEX SUBUNIT 7"/>
    <property type="match status" value="1"/>
</dbReference>
<dbReference type="InterPro" id="IPR039163">
    <property type="entry name" value="EMC7"/>
</dbReference>
<evidence type="ECO:0000256" key="5">
    <source>
        <dbReference type="ARBA" id="ARBA00023136"/>
    </source>
</evidence>
<dbReference type="PANTHER" id="PTHR13605:SF4">
    <property type="entry name" value="ER MEMBRANE PROTEIN COMPLEX SUBUNIT 7"/>
    <property type="match status" value="1"/>
</dbReference>
<accession>A0A420XWA4</accession>
<feature type="transmembrane region" description="Helical" evidence="6">
    <location>
        <begin position="148"/>
        <end position="166"/>
    </location>
</feature>
<gene>
    <name evidence="9" type="ORF">DL546_001294</name>
</gene>
<dbReference type="AlphaFoldDB" id="A0A420XWA4"/>
<dbReference type="Pfam" id="PF09430">
    <property type="entry name" value="EMC7_beta-sandw"/>
    <property type="match status" value="1"/>
</dbReference>
<evidence type="ECO:0000256" key="6">
    <source>
        <dbReference type="SAM" id="Phobius"/>
    </source>
</evidence>
<dbReference type="EMBL" id="QVQW01000130">
    <property type="protein sequence ID" value="RKU39954.1"/>
    <property type="molecule type" value="Genomic_DNA"/>
</dbReference>
<keyword evidence="10" id="KW-1185">Reference proteome</keyword>
<organism evidence="9 10">
    <name type="scientific">Coniochaeta pulveracea</name>
    <dbReference type="NCBI Taxonomy" id="177199"/>
    <lineage>
        <taxon>Eukaryota</taxon>
        <taxon>Fungi</taxon>
        <taxon>Dikarya</taxon>
        <taxon>Ascomycota</taxon>
        <taxon>Pezizomycotina</taxon>
        <taxon>Sordariomycetes</taxon>
        <taxon>Sordariomycetidae</taxon>
        <taxon>Coniochaetales</taxon>
        <taxon>Coniochaetaceae</taxon>
        <taxon>Coniochaeta</taxon>
    </lineage>
</organism>
<evidence type="ECO:0000256" key="4">
    <source>
        <dbReference type="ARBA" id="ARBA00022989"/>
    </source>
</evidence>
<protein>
    <recommendedName>
        <fullName evidence="8">ER membrane protein complex subunit 7 beta-sandwich domain-containing protein</fullName>
    </recommendedName>
</protein>
<keyword evidence="4 6" id="KW-1133">Transmembrane helix</keyword>
<reference evidence="9 10" key="1">
    <citation type="submission" date="2018-08" db="EMBL/GenBank/DDBJ databases">
        <title>Draft genome of the lignicolous fungus Coniochaeta pulveracea.</title>
        <authorList>
            <person name="Borstlap C.J."/>
            <person name="De Witt R.N."/>
            <person name="Botha A."/>
            <person name="Volschenk H."/>
        </authorList>
    </citation>
    <scope>NUCLEOTIDE SEQUENCE [LARGE SCALE GENOMIC DNA]</scope>
    <source>
        <strain evidence="9 10">CAB683</strain>
    </source>
</reference>
<name>A0A420XWA4_9PEZI</name>
<sequence>MQSSLLSLLGAPLLALATTLTLSLPTNQALPNPNTLPPSTHATLTTLGKPTQIGQLTTANTFIFHNLTAGSYLADIHCRTHAFAPLRVDISDSGVAGVWETYRGNDWDNKGEAVHPVGGKYELRVLGYKDYFMERSKFSVLSILKNPMILLGLVTCVIFMGMPYLVDSMDPEMKAEWEESQKKNPMNSIMGAATGQSGGSPVGNFDMAAYLAGSGKKEAPSAGAAGGNGKKAKR</sequence>
<feature type="signal peptide" evidence="7">
    <location>
        <begin position="1"/>
        <end position="23"/>
    </location>
</feature>
<evidence type="ECO:0000313" key="10">
    <source>
        <dbReference type="Proteomes" id="UP000275385"/>
    </source>
</evidence>
<keyword evidence="5 6" id="KW-0472">Membrane</keyword>
<keyword evidence="3 7" id="KW-0732">Signal</keyword>
<evidence type="ECO:0000256" key="2">
    <source>
        <dbReference type="ARBA" id="ARBA00022692"/>
    </source>
</evidence>
<evidence type="ECO:0000256" key="7">
    <source>
        <dbReference type="SAM" id="SignalP"/>
    </source>
</evidence>
<proteinExistence type="predicted"/>